<dbReference type="InterPro" id="IPR035474">
    <property type="entry name" value="SIS_Kpsf"/>
</dbReference>
<dbReference type="EMBL" id="CVMT01000008">
    <property type="protein sequence ID" value="CRG90761.1"/>
    <property type="molecule type" value="Genomic_DNA"/>
</dbReference>
<dbReference type="CDD" id="cd05014">
    <property type="entry name" value="SIS_Kpsf"/>
    <property type="match status" value="1"/>
</dbReference>
<organism evidence="3 4">
    <name type="scientific">Talaromyces islandicus</name>
    <name type="common">Penicillium islandicum</name>
    <dbReference type="NCBI Taxonomy" id="28573"/>
    <lineage>
        <taxon>Eukaryota</taxon>
        <taxon>Fungi</taxon>
        <taxon>Dikarya</taxon>
        <taxon>Ascomycota</taxon>
        <taxon>Pezizomycotina</taxon>
        <taxon>Eurotiomycetes</taxon>
        <taxon>Eurotiomycetidae</taxon>
        <taxon>Eurotiales</taxon>
        <taxon>Trichocomaceae</taxon>
        <taxon>Talaromyces</taxon>
        <taxon>Talaromyces sect. Islandici</taxon>
    </lineage>
</organism>
<dbReference type="GO" id="GO:0097367">
    <property type="term" value="F:carbohydrate derivative binding"/>
    <property type="evidence" value="ECO:0007669"/>
    <property type="project" value="InterPro"/>
</dbReference>
<dbReference type="GO" id="GO:1901135">
    <property type="term" value="P:carbohydrate derivative metabolic process"/>
    <property type="evidence" value="ECO:0007669"/>
    <property type="project" value="InterPro"/>
</dbReference>
<dbReference type="InterPro" id="IPR046348">
    <property type="entry name" value="SIS_dom_sf"/>
</dbReference>
<dbReference type="SUPFAM" id="SSF53697">
    <property type="entry name" value="SIS domain"/>
    <property type="match status" value="1"/>
</dbReference>
<dbReference type="PANTHER" id="PTHR38418:SF2">
    <property type="entry name" value="SUGAR ISOMERASE, KPSF_GUTQ (AFU_ORTHOLOGUE AFUA_6G08860)"/>
    <property type="match status" value="1"/>
</dbReference>
<dbReference type="Gene3D" id="3.40.50.10490">
    <property type="entry name" value="Glucose-6-phosphate isomerase like protein, domain 1"/>
    <property type="match status" value="1"/>
</dbReference>
<evidence type="ECO:0000256" key="1">
    <source>
        <dbReference type="SAM" id="MobiDB-lite"/>
    </source>
</evidence>
<feature type="region of interest" description="Disordered" evidence="1">
    <location>
        <begin position="239"/>
        <end position="270"/>
    </location>
</feature>
<proteinExistence type="predicted"/>
<feature type="domain" description="SIS" evidence="2">
    <location>
        <begin position="52"/>
        <end position="202"/>
    </location>
</feature>
<dbReference type="OrthoDB" id="1872003at2759"/>
<dbReference type="InterPro" id="IPR001347">
    <property type="entry name" value="SIS_dom"/>
</dbReference>
<feature type="compositionally biased region" description="Low complexity" evidence="1">
    <location>
        <begin position="239"/>
        <end position="254"/>
    </location>
</feature>
<dbReference type="Pfam" id="PF01380">
    <property type="entry name" value="SIS"/>
    <property type="match status" value="1"/>
</dbReference>
<dbReference type="STRING" id="28573.A0A0U1M6R2"/>
<evidence type="ECO:0000313" key="3">
    <source>
        <dbReference type="EMBL" id="CRG90761.1"/>
    </source>
</evidence>
<accession>A0A0U1M6R2</accession>
<dbReference type="OMA" id="PNAKSWV"/>
<protein>
    <submittedName>
        <fullName evidence="3">Sugar isomerase, KpsF/GutQ</fullName>
    </submittedName>
</protein>
<dbReference type="GO" id="GO:0016853">
    <property type="term" value="F:isomerase activity"/>
    <property type="evidence" value="ECO:0007669"/>
    <property type="project" value="UniProtKB-KW"/>
</dbReference>
<dbReference type="AlphaFoldDB" id="A0A0U1M6R2"/>
<keyword evidence="4" id="KW-1185">Reference proteome</keyword>
<evidence type="ECO:0000259" key="2">
    <source>
        <dbReference type="PROSITE" id="PS51464"/>
    </source>
</evidence>
<keyword evidence="3" id="KW-0413">Isomerase</keyword>
<dbReference type="PANTHER" id="PTHR38418">
    <property type="entry name" value="SUGAR ISOMERASE, KPSF/GUTQ (AFU_ORTHOLOGUE AFUA_6G08860)"/>
    <property type="match status" value="1"/>
</dbReference>
<dbReference type="PROSITE" id="PS51464">
    <property type="entry name" value="SIS"/>
    <property type="match status" value="1"/>
</dbReference>
<reference evidence="3 4" key="1">
    <citation type="submission" date="2015-04" db="EMBL/GenBank/DDBJ databases">
        <authorList>
            <person name="Syromyatnikov M.Y."/>
            <person name="Popov V.N."/>
        </authorList>
    </citation>
    <scope>NUCLEOTIDE SEQUENCE [LARGE SCALE GENOMIC DNA]</scope>
    <source>
        <strain evidence="3">WF-38-12</strain>
    </source>
</reference>
<name>A0A0U1M6R2_TALIS</name>
<gene>
    <name evidence="3" type="ORF">PISL3812_07806</name>
</gene>
<sequence length="454" mass="48028">MAFYDPTPPAGDTLSTALHVIATERDALSHLESLYRSDAQAQRDLERAVHQLVQTIKRGGKLVICGVGKSGKIARKLEATMNSVGIHSVFLHPTEALHGDLGMIRAVDTLLLISFSGRTAELLLMLPHIPPTVPIIAITAHSHPASCPLLSYNTPDMTILLPAPLHIDEETSFGLSAPTSSTTVALALGDALALATARNLHTLPGQGPSEVFKGFHPGGAIGAATAAAAAASSSVISTPKSATSSSSLSLSYPSTNVTSPSLPSLDAPTKLSLDEPAQKETPTISDFLVPVDAIPVLSTTSSNSNHNNQNHSPIRLLDILLSAIQNPPAKSWVRLSPTEIIPPRRVRSLITTTTTSSNNTPQPANLNINVSVDTPLCQLPEPASIPAEQWLPVRASSPIDDVRMWVEQAMAKTSPSSSFDQGDDIVVSVVDDMDEDKIVGFVSVEEIWPPSMNI</sequence>
<evidence type="ECO:0000313" key="4">
    <source>
        <dbReference type="Proteomes" id="UP000054383"/>
    </source>
</evidence>
<dbReference type="Proteomes" id="UP000054383">
    <property type="component" value="Unassembled WGS sequence"/>
</dbReference>